<dbReference type="EMBL" id="JAEHFV010000001">
    <property type="protein sequence ID" value="MBK0369179.1"/>
    <property type="molecule type" value="Genomic_DNA"/>
</dbReference>
<gene>
    <name evidence="2" type="ORF">I5M07_04950</name>
</gene>
<evidence type="ECO:0000259" key="1">
    <source>
        <dbReference type="PROSITE" id="PS51186"/>
    </source>
</evidence>
<evidence type="ECO:0000313" key="2">
    <source>
        <dbReference type="EMBL" id="MBK0369179.1"/>
    </source>
</evidence>
<keyword evidence="3" id="KW-1185">Reference proteome</keyword>
<dbReference type="InterPro" id="IPR016181">
    <property type="entry name" value="Acyl_CoA_acyltransferase"/>
</dbReference>
<dbReference type="PANTHER" id="PTHR43610">
    <property type="entry name" value="BLL6696 PROTEIN"/>
    <property type="match status" value="1"/>
</dbReference>
<accession>A0A934UJ32</accession>
<name>A0A934UJ32_9FLAO</name>
<proteinExistence type="predicted"/>
<sequence>MNTFFEQNIILEDEFVQLRPLLETDVAHLLSISENEPETWKYSQIKADGKENLIHYIKLALHAKQLQTQFPFIVFDKKQQKYAGSTRFYDIQFHNQTLQLGYTWYGKDFRGTGLNKHCKFLLLQFAFEILNMERVEFRADNNNERSIAAMKSIGCTVEGVLRSNMPTGEGTSRRDSIVLSILREEWLGTVKENLKQKLQTK</sequence>
<dbReference type="AlphaFoldDB" id="A0A934UJ32"/>
<dbReference type="PANTHER" id="PTHR43610:SF1">
    <property type="entry name" value="N-ACETYLTRANSFERASE DOMAIN-CONTAINING PROTEIN"/>
    <property type="match status" value="1"/>
</dbReference>
<dbReference type="SUPFAM" id="SSF55729">
    <property type="entry name" value="Acyl-CoA N-acyltransferases (Nat)"/>
    <property type="match status" value="1"/>
</dbReference>
<dbReference type="Pfam" id="PF13302">
    <property type="entry name" value="Acetyltransf_3"/>
    <property type="match status" value="1"/>
</dbReference>
<dbReference type="PROSITE" id="PS51186">
    <property type="entry name" value="GNAT"/>
    <property type="match status" value="1"/>
</dbReference>
<dbReference type="RefSeq" id="WP_200105086.1">
    <property type="nucleotide sequence ID" value="NZ_JAEHFV010000001.1"/>
</dbReference>
<dbReference type="GO" id="GO:0016747">
    <property type="term" value="F:acyltransferase activity, transferring groups other than amino-acyl groups"/>
    <property type="evidence" value="ECO:0007669"/>
    <property type="project" value="InterPro"/>
</dbReference>
<dbReference type="InterPro" id="IPR000182">
    <property type="entry name" value="GNAT_dom"/>
</dbReference>
<organism evidence="2 3">
    <name type="scientific">Flavobacterium agrisoli</name>
    <dbReference type="NCBI Taxonomy" id="2793066"/>
    <lineage>
        <taxon>Bacteria</taxon>
        <taxon>Pseudomonadati</taxon>
        <taxon>Bacteroidota</taxon>
        <taxon>Flavobacteriia</taxon>
        <taxon>Flavobacteriales</taxon>
        <taxon>Flavobacteriaceae</taxon>
        <taxon>Flavobacterium</taxon>
    </lineage>
</organism>
<protein>
    <submittedName>
        <fullName evidence="2">GNAT family N-acetyltransferase</fullName>
    </submittedName>
</protein>
<evidence type="ECO:0000313" key="3">
    <source>
        <dbReference type="Proteomes" id="UP000609172"/>
    </source>
</evidence>
<feature type="domain" description="N-acetyltransferase" evidence="1">
    <location>
        <begin position="16"/>
        <end position="184"/>
    </location>
</feature>
<dbReference type="Proteomes" id="UP000609172">
    <property type="component" value="Unassembled WGS sequence"/>
</dbReference>
<reference evidence="2" key="1">
    <citation type="submission" date="2020-12" db="EMBL/GenBank/DDBJ databases">
        <title>Bacterial novel species Flavobacterium sp. SE-1-e isolated from soil.</title>
        <authorList>
            <person name="Jung H.-Y."/>
        </authorList>
    </citation>
    <scope>NUCLEOTIDE SEQUENCE</scope>
    <source>
        <strain evidence="2">SE-1-e</strain>
    </source>
</reference>
<comment type="caution">
    <text evidence="2">The sequence shown here is derived from an EMBL/GenBank/DDBJ whole genome shotgun (WGS) entry which is preliminary data.</text>
</comment>
<dbReference type="Gene3D" id="3.40.630.30">
    <property type="match status" value="1"/>
</dbReference>